<dbReference type="Gene3D" id="1.10.3210.10">
    <property type="entry name" value="Hypothetical protein af1432"/>
    <property type="match status" value="1"/>
</dbReference>
<evidence type="ECO:0000313" key="2">
    <source>
        <dbReference type="EMBL" id="GAA3975495.1"/>
    </source>
</evidence>
<evidence type="ECO:0000259" key="1">
    <source>
        <dbReference type="Pfam" id="PF01966"/>
    </source>
</evidence>
<evidence type="ECO:0000313" key="3">
    <source>
        <dbReference type="Proteomes" id="UP001501337"/>
    </source>
</evidence>
<dbReference type="Proteomes" id="UP001501337">
    <property type="component" value="Unassembled WGS sequence"/>
</dbReference>
<dbReference type="InterPro" id="IPR006674">
    <property type="entry name" value="HD_domain"/>
</dbReference>
<feature type="domain" description="HD" evidence="1">
    <location>
        <begin position="30"/>
        <end position="108"/>
    </location>
</feature>
<protein>
    <submittedName>
        <fullName evidence="2">HD domain-containing protein</fullName>
    </submittedName>
</protein>
<sequence>MNFITQDALLDQLLAEHSSQLGADLRAYTNHCYRVFNLALLMTDPQADTGEKLSIACAFHDLGIWTDNTFDYIDPSVDLAQAYLEKIGKPGWSDEVSQMISEHHKVTSSSGSDLVEKFRQADWIDVTMGMRSFGIDRLTIRALYEVFPTHGFHKRLAQLSAHDFVKHPLKPLPMFRW</sequence>
<dbReference type="EMBL" id="BAABBO010000018">
    <property type="protein sequence ID" value="GAA3975495.1"/>
    <property type="molecule type" value="Genomic_DNA"/>
</dbReference>
<organism evidence="2 3">
    <name type="scientific">Allohahella marinimesophila</name>
    <dbReference type="NCBI Taxonomy" id="1054972"/>
    <lineage>
        <taxon>Bacteria</taxon>
        <taxon>Pseudomonadati</taxon>
        <taxon>Pseudomonadota</taxon>
        <taxon>Gammaproteobacteria</taxon>
        <taxon>Oceanospirillales</taxon>
        <taxon>Hahellaceae</taxon>
        <taxon>Allohahella</taxon>
    </lineage>
</organism>
<accession>A0ABP7Q3X5</accession>
<keyword evidence="3" id="KW-1185">Reference proteome</keyword>
<dbReference type="Pfam" id="PF01966">
    <property type="entry name" value="HD"/>
    <property type="match status" value="1"/>
</dbReference>
<name>A0ABP7Q3X5_9GAMM</name>
<dbReference type="SUPFAM" id="SSF109604">
    <property type="entry name" value="HD-domain/PDEase-like"/>
    <property type="match status" value="1"/>
</dbReference>
<dbReference type="RefSeq" id="WP_344808897.1">
    <property type="nucleotide sequence ID" value="NZ_BAABBO010000018.1"/>
</dbReference>
<gene>
    <name evidence="2" type="ORF">GCM10022278_35510</name>
</gene>
<reference evidence="3" key="1">
    <citation type="journal article" date="2019" name="Int. J. Syst. Evol. Microbiol.">
        <title>The Global Catalogue of Microorganisms (GCM) 10K type strain sequencing project: providing services to taxonomists for standard genome sequencing and annotation.</title>
        <authorList>
            <consortium name="The Broad Institute Genomics Platform"/>
            <consortium name="The Broad Institute Genome Sequencing Center for Infectious Disease"/>
            <person name="Wu L."/>
            <person name="Ma J."/>
        </authorList>
    </citation>
    <scope>NUCLEOTIDE SEQUENCE [LARGE SCALE GENOMIC DNA]</scope>
    <source>
        <strain evidence="3">JCM 17555</strain>
    </source>
</reference>
<proteinExistence type="predicted"/>
<comment type="caution">
    <text evidence="2">The sequence shown here is derived from an EMBL/GenBank/DDBJ whole genome shotgun (WGS) entry which is preliminary data.</text>
</comment>